<gene>
    <name evidence="1" type="ORF">MTR67_007562</name>
</gene>
<accession>A0AAF0Q0H0</accession>
<dbReference type="EMBL" id="CP133613">
    <property type="protein sequence ID" value="WMV14177.1"/>
    <property type="molecule type" value="Genomic_DNA"/>
</dbReference>
<dbReference type="AlphaFoldDB" id="A0AAF0Q0H0"/>
<reference evidence="1" key="1">
    <citation type="submission" date="2023-08" db="EMBL/GenBank/DDBJ databases">
        <title>A de novo genome assembly of Solanum verrucosum Schlechtendal, a Mexican diploid species geographically isolated from the other diploid A-genome species in potato relatives.</title>
        <authorList>
            <person name="Hosaka K."/>
        </authorList>
    </citation>
    <scope>NUCLEOTIDE SEQUENCE</scope>
    <source>
        <tissue evidence="1">Young leaves</tissue>
    </source>
</reference>
<evidence type="ECO:0000313" key="1">
    <source>
        <dbReference type="EMBL" id="WMV14177.1"/>
    </source>
</evidence>
<keyword evidence="2" id="KW-1185">Reference proteome</keyword>
<organism evidence="1 2">
    <name type="scientific">Solanum verrucosum</name>
    <dbReference type="NCBI Taxonomy" id="315347"/>
    <lineage>
        <taxon>Eukaryota</taxon>
        <taxon>Viridiplantae</taxon>
        <taxon>Streptophyta</taxon>
        <taxon>Embryophyta</taxon>
        <taxon>Tracheophyta</taxon>
        <taxon>Spermatophyta</taxon>
        <taxon>Magnoliopsida</taxon>
        <taxon>eudicotyledons</taxon>
        <taxon>Gunneridae</taxon>
        <taxon>Pentapetalae</taxon>
        <taxon>asterids</taxon>
        <taxon>lamiids</taxon>
        <taxon>Solanales</taxon>
        <taxon>Solanaceae</taxon>
        <taxon>Solanoideae</taxon>
        <taxon>Solaneae</taxon>
        <taxon>Solanum</taxon>
    </lineage>
</organism>
<evidence type="ECO:0000313" key="2">
    <source>
        <dbReference type="Proteomes" id="UP001234989"/>
    </source>
</evidence>
<proteinExistence type="predicted"/>
<name>A0AAF0Q0H0_SOLVR</name>
<dbReference type="Proteomes" id="UP001234989">
    <property type="component" value="Chromosome 2"/>
</dbReference>
<protein>
    <submittedName>
        <fullName evidence="1">Uncharacterized protein</fullName>
    </submittedName>
</protein>
<sequence length="32" mass="3777">MAPFEALYGWCYRTPFGWFESLESRPCGTNLF</sequence>